<proteinExistence type="inferred from homology"/>
<dbReference type="GO" id="GO:0006109">
    <property type="term" value="P:regulation of carbohydrate metabolic process"/>
    <property type="evidence" value="ECO:0007669"/>
    <property type="project" value="InterPro"/>
</dbReference>
<dbReference type="EMBL" id="AZAC01000015">
    <property type="protein sequence ID" value="KIX13540.1"/>
    <property type="molecule type" value="Genomic_DNA"/>
</dbReference>
<dbReference type="PANTHER" id="PTHR34984:SF1">
    <property type="entry name" value="CARBON STORAGE REGULATOR"/>
    <property type="match status" value="1"/>
</dbReference>
<dbReference type="GO" id="GO:1902208">
    <property type="term" value="P:regulation of bacterial-type flagellum assembly"/>
    <property type="evidence" value="ECO:0007669"/>
    <property type="project" value="UniProtKB-UniRule"/>
</dbReference>
<reference evidence="6 7" key="1">
    <citation type="submission" date="2013-11" db="EMBL/GenBank/DDBJ databases">
        <title>Metagenomic analysis of a methanogenic consortium involved in long chain n-alkane degradation.</title>
        <authorList>
            <person name="Davidova I.A."/>
            <person name="Callaghan A.V."/>
            <person name="Wawrik B."/>
            <person name="Pruitt S."/>
            <person name="Marks C."/>
            <person name="Duncan K.E."/>
            <person name="Suflita J.M."/>
        </authorList>
    </citation>
    <scope>NUCLEOTIDE SEQUENCE [LARGE SCALE GENOMIC DNA]</scope>
    <source>
        <strain evidence="6 7">SPR</strain>
    </source>
</reference>
<dbReference type="PATRIC" id="fig|1429043.3.peg.2913"/>
<dbReference type="FunCoup" id="A0A0D2JVF5">
    <property type="interactions" value="244"/>
</dbReference>
<keyword evidence="7" id="KW-1185">Reference proteome</keyword>
<dbReference type="Gene3D" id="2.60.40.4380">
    <property type="entry name" value="Translational regulator CsrA"/>
    <property type="match status" value="1"/>
</dbReference>
<evidence type="ECO:0000256" key="1">
    <source>
        <dbReference type="ARBA" id="ARBA00022490"/>
    </source>
</evidence>
<dbReference type="InterPro" id="IPR036107">
    <property type="entry name" value="CsrA_sf"/>
</dbReference>
<dbReference type="OrthoDB" id="9809061at2"/>
<dbReference type="GO" id="GO:0045947">
    <property type="term" value="P:negative regulation of translational initiation"/>
    <property type="evidence" value="ECO:0007669"/>
    <property type="project" value="UniProtKB-UniRule"/>
</dbReference>
<keyword evidence="5" id="KW-1005">Bacterial flagellum biogenesis</keyword>
<protein>
    <recommendedName>
        <fullName evidence="5">Translational regulator CsrA</fullName>
    </recommendedName>
</protein>
<comment type="function">
    <text evidence="5">A translational regulator that binds mRNA to regulate translation initiation and/or mRNA stability. Usually binds in the 5'-UTR at or near the Shine-Dalgarno sequence preventing ribosome-binding, thus repressing translation. Its main target seems to be the major flagellin gene, while its function is anatagonized by FliW.</text>
</comment>
<keyword evidence="1 5" id="KW-0963">Cytoplasm</keyword>
<dbReference type="NCBIfam" id="NF002469">
    <property type="entry name" value="PRK01712.1"/>
    <property type="match status" value="1"/>
</dbReference>
<dbReference type="PANTHER" id="PTHR34984">
    <property type="entry name" value="CARBON STORAGE REGULATOR"/>
    <property type="match status" value="1"/>
</dbReference>
<gene>
    <name evidence="5" type="primary">csrA</name>
    <name evidence="6" type="ORF">X474_13725</name>
</gene>
<evidence type="ECO:0000313" key="6">
    <source>
        <dbReference type="EMBL" id="KIX13540.1"/>
    </source>
</evidence>
<name>A0A0D2JVF5_9BACT</name>
<evidence type="ECO:0000256" key="4">
    <source>
        <dbReference type="ARBA" id="ARBA00022884"/>
    </source>
</evidence>
<accession>A0A0D2JVF5</accession>
<comment type="subunit">
    <text evidence="5">Homodimer; the beta-strands of each monomer intercalate to form a hydrophobic core, while the alpha-helices form wings that extend away from the core.</text>
</comment>
<dbReference type="SUPFAM" id="SSF117130">
    <property type="entry name" value="CsrA-like"/>
    <property type="match status" value="1"/>
</dbReference>
<dbReference type="InterPro" id="IPR003751">
    <property type="entry name" value="CsrA"/>
</dbReference>
<dbReference type="GO" id="GO:0006402">
    <property type="term" value="P:mRNA catabolic process"/>
    <property type="evidence" value="ECO:0007669"/>
    <property type="project" value="InterPro"/>
</dbReference>
<dbReference type="HAMAP" id="MF_00167">
    <property type="entry name" value="CsrA"/>
    <property type="match status" value="1"/>
</dbReference>
<dbReference type="Pfam" id="PF02599">
    <property type="entry name" value="CsrA"/>
    <property type="match status" value="1"/>
</dbReference>
<organism evidence="6 7">
    <name type="scientific">Dethiosulfatarculus sandiegensis</name>
    <dbReference type="NCBI Taxonomy" id="1429043"/>
    <lineage>
        <taxon>Bacteria</taxon>
        <taxon>Pseudomonadati</taxon>
        <taxon>Thermodesulfobacteriota</taxon>
        <taxon>Desulfarculia</taxon>
        <taxon>Desulfarculales</taxon>
        <taxon>Desulfarculaceae</taxon>
        <taxon>Dethiosulfatarculus</taxon>
    </lineage>
</organism>
<dbReference type="InParanoid" id="A0A0D2JVF5"/>
<dbReference type="RefSeq" id="WP_044349246.1">
    <property type="nucleotide sequence ID" value="NZ_AZAC01000015.1"/>
</dbReference>
<dbReference type="STRING" id="1429043.X474_13725"/>
<dbReference type="GO" id="GO:0044781">
    <property type="term" value="P:bacterial-type flagellum organization"/>
    <property type="evidence" value="ECO:0007669"/>
    <property type="project" value="UniProtKB-KW"/>
</dbReference>
<comment type="similarity">
    <text evidence="5">Belongs to the CsrA/RsmA family.</text>
</comment>
<dbReference type="AlphaFoldDB" id="A0A0D2JVF5"/>
<evidence type="ECO:0000256" key="5">
    <source>
        <dbReference type="HAMAP-Rule" id="MF_00167"/>
    </source>
</evidence>
<comment type="caution">
    <text evidence="6">The sequence shown here is derived from an EMBL/GenBank/DDBJ whole genome shotgun (WGS) entry which is preliminary data.</text>
</comment>
<evidence type="ECO:0000256" key="2">
    <source>
        <dbReference type="ARBA" id="ARBA00022491"/>
    </source>
</evidence>
<evidence type="ECO:0000313" key="7">
    <source>
        <dbReference type="Proteomes" id="UP000032233"/>
    </source>
</evidence>
<comment type="subcellular location">
    <subcellularLocation>
        <location evidence="5">Cytoplasm</location>
    </subcellularLocation>
</comment>
<dbReference type="FunFam" id="2.60.40.4380:FF:000002">
    <property type="entry name" value="Translational regulator CsrA"/>
    <property type="match status" value="1"/>
</dbReference>
<dbReference type="GO" id="GO:0048027">
    <property type="term" value="F:mRNA 5'-UTR binding"/>
    <property type="evidence" value="ECO:0007669"/>
    <property type="project" value="UniProtKB-UniRule"/>
</dbReference>
<keyword evidence="4 5" id="KW-0694">RNA-binding</keyword>
<dbReference type="Proteomes" id="UP000032233">
    <property type="component" value="Unassembled WGS sequence"/>
</dbReference>
<dbReference type="NCBIfam" id="TIGR00202">
    <property type="entry name" value="csrA"/>
    <property type="match status" value="1"/>
</dbReference>
<dbReference type="GO" id="GO:0005829">
    <property type="term" value="C:cytosol"/>
    <property type="evidence" value="ECO:0007669"/>
    <property type="project" value="TreeGrafter"/>
</dbReference>
<keyword evidence="2 5" id="KW-0678">Repressor</keyword>
<sequence length="81" mass="8744">MLILTRKVGESITIGDGSITVSVMEIKGRQVRLGIEAPADTPIHREEIFAKIKEANEMASSADASDLDRLSGLFDEKGKDA</sequence>
<evidence type="ECO:0000256" key="3">
    <source>
        <dbReference type="ARBA" id="ARBA00022845"/>
    </source>
</evidence>
<keyword evidence="3 5" id="KW-0810">Translation regulation</keyword>